<gene>
    <name evidence="2" type="ORF">HMPREF9446_03045</name>
</gene>
<dbReference type="EMBL" id="AFBN01000095">
    <property type="protein sequence ID" value="EGF52459.1"/>
    <property type="molecule type" value="Genomic_DNA"/>
</dbReference>
<keyword evidence="3" id="KW-1185">Reference proteome</keyword>
<dbReference type="NCBIfam" id="NF038041">
    <property type="entry name" value="fim_Mfa1_fam"/>
    <property type="match status" value="1"/>
</dbReference>
<dbReference type="PROSITE" id="PS51257">
    <property type="entry name" value="PROKAR_LIPOPROTEIN"/>
    <property type="match status" value="1"/>
</dbReference>
<reference evidence="2 3" key="1">
    <citation type="submission" date="2011-02" db="EMBL/GenBank/DDBJ databases">
        <authorList>
            <person name="Weinstock G."/>
            <person name="Sodergren E."/>
            <person name="Clifton S."/>
            <person name="Fulton L."/>
            <person name="Fulton B."/>
            <person name="Courtney L."/>
            <person name="Fronick C."/>
            <person name="Harrison M."/>
            <person name="Strong C."/>
            <person name="Farmer C."/>
            <person name="Delahaunty K."/>
            <person name="Markovic C."/>
            <person name="Hall O."/>
            <person name="Minx P."/>
            <person name="Tomlinson C."/>
            <person name="Mitreva M."/>
            <person name="Hou S."/>
            <person name="Chen J."/>
            <person name="Wollam A."/>
            <person name="Pepin K.H."/>
            <person name="Johnson M."/>
            <person name="Bhonagiri V."/>
            <person name="Zhang X."/>
            <person name="Suruliraj S."/>
            <person name="Warren W."/>
            <person name="Chinwalla A."/>
            <person name="Mardis E.R."/>
            <person name="Wilson R.K."/>
        </authorList>
    </citation>
    <scope>NUCLEOTIDE SEQUENCE [LARGE SCALE GENOMIC DNA]</scope>
    <source>
        <strain evidence="2 3">YIT 12057</strain>
    </source>
</reference>
<dbReference type="HOGENOM" id="CLU_028882_0_0_10"/>
<accession>F3PWB0</accession>
<sequence>MVKSFFSLLVFFCLLSSCSDNRPEELREDNGGELGKAWLTLTISLPFEAVARSSTDSQGEAGEGTEAATPDESQVEDAYVILGKMVEGINRPLKISHLFHVKDFMQIGNNSSLWQSTIECEPGYYRVAVIANPGKRIATEEVSGEFNNLPVDWNQLGMHYVDFGGGEGFDDLKKIWTDGYFLMSTAYNGNPKAYDVNMTAGEQSYLTMEVQRACARFDYKKGKETYAFSMAVDALAPEAGQQDNNISVTLTDAALMNVSKAFNLFKLISPDEKPGTPVDFYSFETNGNYVYDGDWAFKRMCVIDPELSDRLFFYSSEHLADRLDYTSLADYGTDSYKRLFYCPENTLPGTKAQINAISTAVVFKGYFKVEGVTAESLYYYNRAIYTSPDKLKEALADSGIDLTDSSDENLAALGVVRYIKNKEDDSYPVWYTYWNRHNDNNNPNVMGIMEFAVVRNNIYRLVVNSISSLGLPRPPYETANPWKPDGKTPDEVPSLIDVTVEVNEWKERILDYEI</sequence>
<proteinExistence type="predicted"/>
<dbReference type="Pfam" id="PF15495">
    <property type="entry name" value="Fimbrillin_C"/>
    <property type="match status" value="1"/>
</dbReference>
<dbReference type="InterPro" id="IPR029140">
    <property type="entry name" value="Mfa1_C"/>
</dbReference>
<dbReference type="Gene3D" id="2.60.40.2580">
    <property type="match status" value="1"/>
</dbReference>
<dbReference type="Proteomes" id="UP000003416">
    <property type="component" value="Unassembled WGS sequence"/>
</dbReference>
<evidence type="ECO:0000313" key="3">
    <source>
        <dbReference type="Proteomes" id="UP000003416"/>
    </source>
</evidence>
<dbReference type="RefSeq" id="WP_009126270.1">
    <property type="nucleotide sequence ID" value="NZ_GL882688.1"/>
</dbReference>
<organism evidence="2 3">
    <name type="scientific">Bacteroides fluxus YIT 12057</name>
    <dbReference type="NCBI Taxonomy" id="763034"/>
    <lineage>
        <taxon>Bacteria</taxon>
        <taxon>Pseudomonadati</taxon>
        <taxon>Bacteroidota</taxon>
        <taxon>Bacteroidia</taxon>
        <taxon>Bacteroidales</taxon>
        <taxon>Bacteroidaceae</taxon>
        <taxon>Bacteroides</taxon>
    </lineage>
</organism>
<evidence type="ECO:0000259" key="1">
    <source>
        <dbReference type="Pfam" id="PF15495"/>
    </source>
</evidence>
<evidence type="ECO:0000313" key="2">
    <source>
        <dbReference type="EMBL" id="EGF52459.1"/>
    </source>
</evidence>
<dbReference type="GeneID" id="86050466"/>
<dbReference type="Gene3D" id="2.60.40.3690">
    <property type="match status" value="1"/>
</dbReference>
<dbReference type="STRING" id="763034.HMPREF9446_03045"/>
<dbReference type="eggNOG" id="ENOG5033R7Z">
    <property type="taxonomic scope" value="Bacteria"/>
</dbReference>
<name>F3PWB0_9BACE</name>
<feature type="domain" description="Minor fimbrium subunit Mfa1 C-terminal" evidence="1">
    <location>
        <begin position="430"/>
        <end position="508"/>
    </location>
</feature>
<dbReference type="InterPro" id="IPR047786">
    <property type="entry name" value="Mfa1_fim"/>
</dbReference>
<comment type="caution">
    <text evidence="2">The sequence shown here is derived from an EMBL/GenBank/DDBJ whole genome shotgun (WGS) entry which is preliminary data.</text>
</comment>
<protein>
    <submittedName>
        <fullName evidence="2">Conserved domain protein</fullName>
    </submittedName>
</protein>
<dbReference type="GO" id="GO:0009418">
    <property type="term" value="C:pilus shaft"/>
    <property type="evidence" value="ECO:0007669"/>
    <property type="project" value="InterPro"/>
</dbReference>
<dbReference type="AlphaFoldDB" id="F3PWB0"/>